<dbReference type="Pfam" id="PF26273">
    <property type="entry name" value="Gly_zipper"/>
    <property type="match status" value="1"/>
</dbReference>
<feature type="transmembrane region" description="Helical" evidence="1">
    <location>
        <begin position="125"/>
        <end position="143"/>
    </location>
</feature>
<feature type="transmembrane region" description="Helical" evidence="1">
    <location>
        <begin position="100"/>
        <end position="119"/>
    </location>
</feature>
<sequence>MDNESVSKLKNRLKELKKSVDKKTAAKLELDTWDSIINKINSFAPECEECSRHIRELDDYLAGLLSKIDGPEMVDYKQHKGKTDSLRTHLSKQHEIKTNGYYLSIFMCIGMAVGLLFGMAAFDNAALGLAFGVGIGVAVGAGLDEDARKKGRAL</sequence>
<protein>
    <submittedName>
        <fullName evidence="3">Putative membrane protein YccC</fullName>
    </submittedName>
</protein>
<evidence type="ECO:0000256" key="1">
    <source>
        <dbReference type="SAM" id="Phobius"/>
    </source>
</evidence>
<dbReference type="AlphaFoldDB" id="A0A841RQD6"/>
<dbReference type="EMBL" id="JACHON010000017">
    <property type="protein sequence ID" value="MBB6513823.1"/>
    <property type="molecule type" value="Genomic_DNA"/>
</dbReference>
<evidence type="ECO:0000313" key="4">
    <source>
        <dbReference type="Proteomes" id="UP000572212"/>
    </source>
</evidence>
<evidence type="ECO:0000313" key="3">
    <source>
        <dbReference type="EMBL" id="MBB6513823.1"/>
    </source>
</evidence>
<keyword evidence="1" id="KW-0472">Membrane</keyword>
<feature type="domain" description="Glycine zipper-like" evidence="2">
    <location>
        <begin position="93"/>
        <end position="143"/>
    </location>
</feature>
<dbReference type="InterPro" id="IPR058598">
    <property type="entry name" value="Gly_zipper-like_dom"/>
</dbReference>
<organism evidence="3 4">
    <name type="scientific">Gracilibacillus halotolerans</name>
    <dbReference type="NCBI Taxonomy" id="74386"/>
    <lineage>
        <taxon>Bacteria</taxon>
        <taxon>Bacillati</taxon>
        <taxon>Bacillota</taxon>
        <taxon>Bacilli</taxon>
        <taxon>Bacillales</taxon>
        <taxon>Bacillaceae</taxon>
        <taxon>Gracilibacillus</taxon>
    </lineage>
</organism>
<keyword evidence="1" id="KW-0812">Transmembrane</keyword>
<proteinExistence type="predicted"/>
<keyword evidence="1" id="KW-1133">Transmembrane helix</keyword>
<evidence type="ECO:0000259" key="2">
    <source>
        <dbReference type="Pfam" id="PF26273"/>
    </source>
</evidence>
<dbReference type="Proteomes" id="UP000572212">
    <property type="component" value="Unassembled WGS sequence"/>
</dbReference>
<dbReference type="RefSeq" id="WP_184249677.1">
    <property type="nucleotide sequence ID" value="NZ_BAAACU010000015.1"/>
</dbReference>
<accession>A0A841RQD6</accession>
<gene>
    <name evidence="3" type="ORF">GGQ92_002642</name>
</gene>
<keyword evidence="4" id="KW-1185">Reference proteome</keyword>
<reference evidence="3 4" key="1">
    <citation type="submission" date="2020-08" db="EMBL/GenBank/DDBJ databases">
        <title>Genomic Encyclopedia of Type Strains, Phase IV (KMG-IV): sequencing the most valuable type-strain genomes for metagenomic binning, comparative biology and taxonomic classification.</title>
        <authorList>
            <person name="Goeker M."/>
        </authorList>
    </citation>
    <scope>NUCLEOTIDE SEQUENCE [LARGE SCALE GENOMIC DNA]</scope>
    <source>
        <strain evidence="3 4">DSM 11805</strain>
    </source>
</reference>
<comment type="caution">
    <text evidence="3">The sequence shown here is derived from an EMBL/GenBank/DDBJ whole genome shotgun (WGS) entry which is preliminary data.</text>
</comment>
<name>A0A841RQD6_9BACI</name>